<accession>A0ABQ4UI67</accession>
<reference evidence="1" key="1">
    <citation type="journal article" date="2021" name="Front. Microbiol.">
        <title>Comprehensive Comparative Genomics and Phenotyping of Methylobacterium Species.</title>
        <authorList>
            <person name="Alessa O."/>
            <person name="Ogura Y."/>
            <person name="Fujitani Y."/>
            <person name="Takami H."/>
            <person name="Hayashi T."/>
            <person name="Sahin N."/>
            <person name="Tani A."/>
        </authorList>
    </citation>
    <scope>NUCLEOTIDE SEQUENCE</scope>
    <source>
        <strain evidence="1">NBRC 15686</strain>
    </source>
</reference>
<name>A0ABQ4UI67_9HYPH</name>
<organism evidence="1 2">
    <name type="scientific">Methylorubrum aminovorans</name>
    <dbReference type="NCBI Taxonomy" id="269069"/>
    <lineage>
        <taxon>Bacteria</taxon>
        <taxon>Pseudomonadati</taxon>
        <taxon>Pseudomonadota</taxon>
        <taxon>Alphaproteobacteria</taxon>
        <taxon>Hyphomicrobiales</taxon>
        <taxon>Methylobacteriaceae</taxon>
        <taxon>Methylorubrum</taxon>
    </lineage>
</organism>
<sequence length="72" mass="7999">MILTKLIRENAEAISQVGVRALEEAKQAGVPAYYMDPSLGDGIIRELPDGTRERIERQDGRDVVTEAYGPRL</sequence>
<comment type="caution">
    <text evidence="1">The sequence shown here is derived from an EMBL/GenBank/DDBJ whole genome shotgun (WGS) entry which is preliminary data.</text>
</comment>
<reference evidence="1" key="2">
    <citation type="submission" date="2021-08" db="EMBL/GenBank/DDBJ databases">
        <authorList>
            <person name="Tani A."/>
            <person name="Ola A."/>
            <person name="Ogura Y."/>
            <person name="Katsura K."/>
            <person name="Hayashi T."/>
        </authorList>
    </citation>
    <scope>NUCLEOTIDE SEQUENCE</scope>
    <source>
        <strain evidence="1">NBRC 15686</strain>
    </source>
</reference>
<dbReference type="RefSeq" id="WP_133088766.1">
    <property type="nucleotide sequence ID" value="NZ_BAAADH010000026.1"/>
</dbReference>
<gene>
    <name evidence="1" type="ORF">LNAOJCKE_3434</name>
</gene>
<proteinExistence type="predicted"/>
<evidence type="ECO:0000313" key="1">
    <source>
        <dbReference type="EMBL" id="GJE66217.1"/>
    </source>
</evidence>
<keyword evidence="2" id="KW-1185">Reference proteome</keyword>
<dbReference type="EMBL" id="BPRC01000012">
    <property type="protein sequence ID" value="GJE66217.1"/>
    <property type="molecule type" value="Genomic_DNA"/>
</dbReference>
<protein>
    <submittedName>
        <fullName evidence="1">Uncharacterized protein</fullName>
    </submittedName>
</protein>
<evidence type="ECO:0000313" key="2">
    <source>
        <dbReference type="Proteomes" id="UP001055039"/>
    </source>
</evidence>
<dbReference type="Proteomes" id="UP001055039">
    <property type="component" value="Unassembled WGS sequence"/>
</dbReference>